<keyword evidence="3" id="KW-1185">Reference proteome</keyword>
<keyword evidence="1" id="KW-0472">Membrane</keyword>
<dbReference type="InterPro" id="IPR008407">
    <property type="entry name" value="Brnchd-chn_aa_trnsp_AzlD"/>
</dbReference>
<dbReference type="OrthoDB" id="9811308at2"/>
<proteinExistence type="predicted"/>
<name>A0A4Y8ILG4_9BACI</name>
<reference evidence="2 3" key="1">
    <citation type="submission" date="2019-03" db="EMBL/GenBank/DDBJ databases">
        <authorList>
            <person name="He R.-H."/>
        </authorList>
    </citation>
    <scope>NUCLEOTIDE SEQUENCE [LARGE SCALE GENOMIC DNA]</scope>
    <source>
        <strain evidence="3">SH 714</strain>
    </source>
</reference>
<feature type="transmembrane region" description="Helical" evidence="1">
    <location>
        <begin position="66"/>
        <end position="96"/>
    </location>
</feature>
<dbReference type="AlphaFoldDB" id="A0A4Y8ILG4"/>
<feature type="transmembrane region" description="Helical" evidence="1">
    <location>
        <begin position="6"/>
        <end position="24"/>
    </location>
</feature>
<sequence length="98" mass="10588">MIMLTIIGMAIVTMVPRFLPAFLMKQSTFKPWVNRWLNAIPFAALGALIFPGIMIDVFPKQPLVGIAGGVVAAVIALTNINVIFAVIGSILTVYLLTM</sequence>
<evidence type="ECO:0000313" key="3">
    <source>
        <dbReference type="Proteomes" id="UP000297975"/>
    </source>
</evidence>
<dbReference type="Pfam" id="PF05437">
    <property type="entry name" value="AzlD"/>
    <property type="match status" value="1"/>
</dbReference>
<dbReference type="EMBL" id="SOPW01000006">
    <property type="protein sequence ID" value="TFB22115.1"/>
    <property type="molecule type" value="Genomic_DNA"/>
</dbReference>
<dbReference type="RefSeq" id="WP_134339787.1">
    <property type="nucleotide sequence ID" value="NZ_SOPW01000006.1"/>
</dbReference>
<keyword evidence="1" id="KW-1133">Transmembrane helix</keyword>
<evidence type="ECO:0000313" key="2">
    <source>
        <dbReference type="EMBL" id="TFB22115.1"/>
    </source>
</evidence>
<gene>
    <name evidence="2" type="ORF">E3U55_07375</name>
</gene>
<keyword evidence="1" id="KW-0812">Transmembrane</keyword>
<organism evidence="2 3">
    <name type="scientific">Filobacillus milosensis</name>
    <dbReference type="NCBI Taxonomy" id="94137"/>
    <lineage>
        <taxon>Bacteria</taxon>
        <taxon>Bacillati</taxon>
        <taxon>Bacillota</taxon>
        <taxon>Bacilli</taxon>
        <taxon>Bacillales</taxon>
        <taxon>Bacillaceae</taxon>
        <taxon>Filobacillus</taxon>
    </lineage>
</organism>
<feature type="transmembrane region" description="Helical" evidence="1">
    <location>
        <begin position="36"/>
        <end position="54"/>
    </location>
</feature>
<protein>
    <submittedName>
        <fullName evidence="2">AzlD domain-containing protein</fullName>
    </submittedName>
</protein>
<comment type="caution">
    <text evidence="2">The sequence shown here is derived from an EMBL/GenBank/DDBJ whole genome shotgun (WGS) entry which is preliminary data.</text>
</comment>
<accession>A0A4Y8ILG4</accession>
<dbReference type="Proteomes" id="UP000297975">
    <property type="component" value="Unassembled WGS sequence"/>
</dbReference>
<evidence type="ECO:0000256" key="1">
    <source>
        <dbReference type="SAM" id="Phobius"/>
    </source>
</evidence>